<dbReference type="GO" id="GO:0015627">
    <property type="term" value="C:type II protein secretion system complex"/>
    <property type="evidence" value="ECO:0007669"/>
    <property type="project" value="InterPro"/>
</dbReference>
<dbReference type="Gene3D" id="3.30.700.10">
    <property type="entry name" value="Glycoprotein, Type 4 Pilin"/>
    <property type="match status" value="1"/>
</dbReference>
<sequence>MFQLTHMPALKRVRSQAGVTFVELAIGLAIVAIAMSIGLPMMSNWVMTNKAASASEFYADGFALARREAVARNASSRIVLTPNVANGQMDWQVDVCYPAAGVRCSDSTGAWSTTAAPATNDPKGTDGFKSVFRDAGALPQSDVLLPSIEPSGASTIYFTSLGWVDTTIDNRLTQIRLDPATRLARDIPVVAVAVTLAGTATKCNPTLSAPDSRACPP</sequence>
<dbReference type="InterPro" id="IPR022346">
    <property type="entry name" value="T2SS_GspH"/>
</dbReference>
<evidence type="ECO:0000256" key="4">
    <source>
        <dbReference type="ARBA" id="ARBA00022481"/>
    </source>
</evidence>
<evidence type="ECO:0000256" key="8">
    <source>
        <dbReference type="ARBA" id="ARBA00023136"/>
    </source>
</evidence>
<keyword evidence="5" id="KW-0997">Cell inner membrane</keyword>
<evidence type="ECO:0000313" key="13">
    <source>
        <dbReference type="EMBL" id="MRV74757.1"/>
    </source>
</evidence>
<evidence type="ECO:0000256" key="6">
    <source>
        <dbReference type="ARBA" id="ARBA00022692"/>
    </source>
</evidence>
<dbReference type="AlphaFoldDB" id="A0A7X2IRC6"/>
<dbReference type="GO" id="GO:0005886">
    <property type="term" value="C:plasma membrane"/>
    <property type="evidence" value="ECO:0007669"/>
    <property type="project" value="UniProtKB-SubCell"/>
</dbReference>
<keyword evidence="14" id="KW-1185">Reference proteome</keyword>
<comment type="similarity">
    <text evidence="9">Belongs to the GSP H family.</text>
</comment>
<evidence type="ECO:0000256" key="11">
    <source>
        <dbReference type="SAM" id="Phobius"/>
    </source>
</evidence>
<reference evidence="13 14" key="1">
    <citation type="submission" date="2019-11" db="EMBL/GenBank/DDBJ databases">
        <title>Novel species isolated from a subtropical stream in China.</title>
        <authorList>
            <person name="Lu H."/>
        </authorList>
    </citation>
    <scope>NUCLEOTIDE SEQUENCE [LARGE SCALE GENOMIC DNA]</scope>
    <source>
        <strain evidence="13 14">FT92W</strain>
    </source>
</reference>
<comment type="caution">
    <text evidence="13">The sequence shown here is derived from an EMBL/GenBank/DDBJ whole genome shotgun (WGS) entry which is preliminary data.</text>
</comment>
<keyword evidence="7 11" id="KW-1133">Transmembrane helix</keyword>
<dbReference type="GO" id="GO:0015628">
    <property type="term" value="P:protein secretion by the type II secretion system"/>
    <property type="evidence" value="ECO:0007669"/>
    <property type="project" value="InterPro"/>
</dbReference>
<dbReference type="Pfam" id="PF12019">
    <property type="entry name" value="GspH"/>
    <property type="match status" value="1"/>
</dbReference>
<evidence type="ECO:0000256" key="5">
    <source>
        <dbReference type="ARBA" id="ARBA00022519"/>
    </source>
</evidence>
<evidence type="ECO:0000256" key="2">
    <source>
        <dbReference type="ARBA" id="ARBA00021549"/>
    </source>
</evidence>
<evidence type="ECO:0000313" key="14">
    <source>
        <dbReference type="Proteomes" id="UP000446768"/>
    </source>
</evidence>
<protein>
    <recommendedName>
        <fullName evidence="2">Type II secretion system protein H</fullName>
    </recommendedName>
    <alternativeName>
        <fullName evidence="10">General secretion pathway protein H</fullName>
    </alternativeName>
</protein>
<evidence type="ECO:0000256" key="1">
    <source>
        <dbReference type="ARBA" id="ARBA00004377"/>
    </source>
</evidence>
<proteinExistence type="inferred from homology"/>
<keyword evidence="3" id="KW-1003">Cell membrane</keyword>
<dbReference type="SUPFAM" id="SSF54523">
    <property type="entry name" value="Pili subunits"/>
    <property type="match status" value="1"/>
</dbReference>
<feature type="transmembrane region" description="Helical" evidence="11">
    <location>
        <begin position="21"/>
        <end position="42"/>
    </location>
</feature>
<organism evidence="13 14">
    <name type="scientific">Pseudoduganella rivuli</name>
    <dbReference type="NCBI Taxonomy" id="2666085"/>
    <lineage>
        <taxon>Bacteria</taxon>
        <taxon>Pseudomonadati</taxon>
        <taxon>Pseudomonadota</taxon>
        <taxon>Betaproteobacteria</taxon>
        <taxon>Burkholderiales</taxon>
        <taxon>Oxalobacteraceae</taxon>
        <taxon>Telluria group</taxon>
        <taxon>Pseudoduganella</taxon>
    </lineage>
</organism>
<dbReference type="Proteomes" id="UP000446768">
    <property type="component" value="Unassembled WGS sequence"/>
</dbReference>
<keyword evidence="4" id="KW-0488">Methylation</keyword>
<keyword evidence="6 11" id="KW-0812">Transmembrane</keyword>
<comment type="subcellular location">
    <subcellularLocation>
        <location evidence="1">Cell inner membrane</location>
        <topology evidence="1">Single-pass membrane protein</topology>
    </subcellularLocation>
</comment>
<dbReference type="InterPro" id="IPR045584">
    <property type="entry name" value="Pilin-like"/>
</dbReference>
<feature type="domain" description="General secretion pathway GspH" evidence="12">
    <location>
        <begin position="60"/>
        <end position="173"/>
    </location>
</feature>
<evidence type="ECO:0000256" key="9">
    <source>
        <dbReference type="ARBA" id="ARBA00025772"/>
    </source>
</evidence>
<dbReference type="RefSeq" id="WP_154378638.1">
    <property type="nucleotide sequence ID" value="NZ_WKJJ01000016.1"/>
</dbReference>
<evidence type="ECO:0000256" key="10">
    <source>
        <dbReference type="ARBA" id="ARBA00030775"/>
    </source>
</evidence>
<name>A0A7X2IRC6_9BURK</name>
<gene>
    <name evidence="13" type="ORF">GJ700_23880</name>
</gene>
<evidence type="ECO:0000256" key="7">
    <source>
        <dbReference type="ARBA" id="ARBA00022989"/>
    </source>
</evidence>
<accession>A0A7X2IRC6</accession>
<dbReference type="EMBL" id="WKJJ01000016">
    <property type="protein sequence ID" value="MRV74757.1"/>
    <property type="molecule type" value="Genomic_DNA"/>
</dbReference>
<evidence type="ECO:0000256" key="3">
    <source>
        <dbReference type="ARBA" id="ARBA00022475"/>
    </source>
</evidence>
<evidence type="ECO:0000259" key="12">
    <source>
        <dbReference type="Pfam" id="PF12019"/>
    </source>
</evidence>
<keyword evidence="8 11" id="KW-0472">Membrane</keyword>